<reference evidence="12 13" key="1">
    <citation type="submission" date="2018-06" db="EMBL/GenBank/DDBJ databases">
        <title>Phytoactinopolyspora halophila sp. nov., a novel halophilic actinomycete isolated from a saline soil in China.</title>
        <authorList>
            <person name="Tang S.-K."/>
        </authorList>
    </citation>
    <scope>NUCLEOTIDE SEQUENCE [LARGE SCALE GENOMIC DNA]</scope>
    <source>
        <strain evidence="12 13">YIM 96934</strain>
    </source>
</reference>
<feature type="transmembrane region" description="Helical" evidence="10">
    <location>
        <begin position="156"/>
        <end position="174"/>
    </location>
</feature>
<dbReference type="Gene3D" id="1.20.5.1930">
    <property type="match status" value="1"/>
</dbReference>
<dbReference type="Pfam" id="PF02518">
    <property type="entry name" value="HATPase_c"/>
    <property type="match status" value="1"/>
</dbReference>
<feature type="transmembrane region" description="Helical" evidence="10">
    <location>
        <begin position="107"/>
        <end position="125"/>
    </location>
</feature>
<dbReference type="InterPro" id="IPR055558">
    <property type="entry name" value="DUF7134"/>
</dbReference>
<evidence type="ECO:0000256" key="7">
    <source>
        <dbReference type="ARBA" id="ARBA00022840"/>
    </source>
</evidence>
<evidence type="ECO:0000256" key="1">
    <source>
        <dbReference type="ARBA" id="ARBA00000085"/>
    </source>
</evidence>
<dbReference type="GO" id="GO:0005524">
    <property type="term" value="F:ATP binding"/>
    <property type="evidence" value="ECO:0007669"/>
    <property type="project" value="UniProtKB-KW"/>
</dbReference>
<evidence type="ECO:0000256" key="5">
    <source>
        <dbReference type="ARBA" id="ARBA00022741"/>
    </source>
</evidence>
<dbReference type="RefSeq" id="WP_112258877.1">
    <property type="nucleotide sequence ID" value="NZ_QMIG01000014.1"/>
</dbReference>
<dbReference type="Proteomes" id="UP000250462">
    <property type="component" value="Unassembled WGS sequence"/>
</dbReference>
<keyword evidence="5" id="KW-0547">Nucleotide-binding</keyword>
<feature type="domain" description="Histidine kinase" evidence="11">
    <location>
        <begin position="377"/>
        <end position="471"/>
    </location>
</feature>
<dbReference type="InterPro" id="IPR003594">
    <property type="entry name" value="HATPase_dom"/>
</dbReference>
<dbReference type="SUPFAM" id="SSF55874">
    <property type="entry name" value="ATPase domain of HSP90 chaperone/DNA topoisomerase II/histidine kinase"/>
    <property type="match status" value="1"/>
</dbReference>
<dbReference type="Pfam" id="PF07730">
    <property type="entry name" value="HisKA_3"/>
    <property type="match status" value="1"/>
</dbReference>
<keyword evidence="10" id="KW-0812">Transmembrane</keyword>
<dbReference type="EC" id="2.7.13.3" evidence="2"/>
<keyword evidence="3" id="KW-0597">Phosphoprotein</keyword>
<feature type="region of interest" description="Disordered" evidence="9">
    <location>
        <begin position="414"/>
        <end position="433"/>
    </location>
</feature>
<dbReference type="PANTHER" id="PTHR24421:SF10">
    <property type="entry name" value="NITRATE_NITRITE SENSOR PROTEIN NARQ"/>
    <property type="match status" value="1"/>
</dbReference>
<name>A0A329QKY8_9ACTN</name>
<dbReference type="PANTHER" id="PTHR24421">
    <property type="entry name" value="NITRATE/NITRITE SENSOR PROTEIN NARX-RELATED"/>
    <property type="match status" value="1"/>
</dbReference>
<evidence type="ECO:0000256" key="10">
    <source>
        <dbReference type="SAM" id="Phobius"/>
    </source>
</evidence>
<organism evidence="12 13">
    <name type="scientific">Phytoactinopolyspora halophila</name>
    <dbReference type="NCBI Taxonomy" id="1981511"/>
    <lineage>
        <taxon>Bacteria</taxon>
        <taxon>Bacillati</taxon>
        <taxon>Actinomycetota</taxon>
        <taxon>Actinomycetes</taxon>
        <taxon>Jiangellales</taxon>
        <taxon>Jiangellaceae</taxon>
        <taxon>Phytoactinopolyspora</taxon>
    </lineage>
</organism>
<dbReference type="AlphaFoldDB" id="A0A329QKY8"/>
<keyword evidence="6 12" id="KW-0418">Kinase</keyword>
<feature type="transmembrane region" description="Helical" evidence="10">
    <location>
        <begin position="56"/>
        <end position="81"/>
    </location>
</feature>
<keyword evidence="8" id="KW-0902">Two-component regulatory system</keyword>
<keyword evidence="10" id="KW-0472">Membrane</keyword>
<sequence>MSGTSAPAEQDIRRDHNRFGRESAHAPGGAGGSANDDAWQRWQRPRPSPEELRKDVWVAALVMAGALVATVLVNSMGALAFGDAPALAEQLAWGVALTAPLAVRRRFPVLVALIVAGLFIAAQARHVGDNFVPSLALFLAIYSLGAWGADRVVARWVRVGIIVAMFGWLGFGMTETLMSPAPDFDGAAGPLDPLLAMTVHTIGFNLLFFLGAYFFGNIAWESARRQHELRVQGDQLRRSQMENARQAVTAERLRIARDLHDVVAHHVSVMGVQAAAARRVFDSDHNLARKSLDAVESTARTAIGELRGLLGVLRAEAHDDGAGERAGEGDGPHVSAPGLEEIEDLLQETRGTGLRVEYSTFGEPRPVPEAVALTAYRIVQEALTNTVRHAGASEVDVRVRYLDRLLEVEVSDDGRGAAVEPEPAGHRERSDAGGLGLVGMRERVAVHEGELEVGARRGGGFRVRARLPLEFRTEDESAGSGAASATTPVPDTSGHRPDSVVE</sequence>
<feature type="region of interest" description="Disordered" evidence="9">
    <location>
        <begin position="1"/>
        <end position="47"/>
    </location>
</feature>
<keyword evidence="10" id="KW-1133">Transmembrane helix</keyword>
<evidence type="ECO:0000259" key="11">
    <source>
        <dbReference type="PROSITE" id="PS50109"/>
    </source>
</evidence>
<dbReference type="Gene3D" id="3.30.565.10">
    <property type="entry name" value="Histidine kinase-like ATPase, C-terminal domain"/>
    <property type="match status" value="1"/>
</dbReference>
<dbReference type="CDD" id="cd16917">
    <property type="entry name" value="HATPase_UhpB-NarQ-NarX-like"/>
    <property type="match status" value="1"/>
</dbReference>
<evidence type="ECO:0000256" key="6">
    <source>
        <dbReference type="ARBA" id="ARBA00022777"/>
    </source>
</evidence>
<feature type="transmembrane region" description="Helical" evidence="10">
    <location>
        <begin position="194"/>
        <end position="215"/>
    </location>
</feature>
<evidence type="ECO:0000256" key="4">
    <source>
        <dbReference type="ARBA" id="ARBA00022679"/>
    </source>
</evidence>
<keyword evidence="7" id="KW-0067">ATP-binding</keyword>
<feature type="compositionally biased region" description="Basic and acidic residues" evidence="9">
    <location>
        <begin position="10"/>
        <end position="24"/>
    </location>
</feature>
<evidence type="ECO:0000313" key="13">
    <source>
        <dbReference type="Proteomes" id="UP000250462"/>
    </source>
</evidence>
<dbReference type="InterPro" id="IPR005467">
    <property type="entry name" value="His_kinase_dom"/>
</dbReference>
<comment type="caution">
    <text evidence="12">The sequence shown here is derived from an EMBL/GenBank/DDBJ whole genome shotgun (WGS) entry which is preliminary data.</text>
</comment>
<proteinExistence type="predicted"/>
<evidence type="ECO:0000313" key="12">
    <source>
        <dbReference type="EMBL" id="RAW13107.1"/>
    </source>
</evidence>
<dbReference type="InterPro" id="IPR036890">
    <property type="entry name" value="HATPase_C_sf"/>
</dbReference>
<keyword evidence="4" id="KW-0808">Transferase</keyword>
<dbReference type="InterPro" id="IPR011712">
    <property type="entry name" value="Sig_transdc_His_kin_sub3_dim/P"/>
</dbReference>
<dbReference type="OrthoDB" id="227596at2"/>
<dbReference type="GO" id="GO:0000155">
    <property type="term" value="F:phosphorelay sensor kinase activity"/>
    <property type="evidence" value="ECO:0007669"/>
    <property type="project" value="InterPro"/>
</dbReference>
<protein>
    <recommendedName>
        <fullName evidence="2">histidine kinase</fullName>
        <ecNumber evidence="2">2.7.13.3</ecNumber>
    </recommendedName>
</protein>
<dbReference type="InterPro" id="IPR050482">
    <property type="entry name" value="Sensor_HK_TwoCompSys"/>
</dbReference>
<accession>A0A329QKY8</accession>
<evidence type="ECO:0000256" key="2">
    <source>
        <dbReference type="ARBA" id="ARBA00012438"/>
    </source>
</evidence>
<evidence type="ECO:0000256" key="3">
    <source>
        <dbReference type="ARBA" id="ARBA00022553"/>
    </source>
</evidence>
<dbReference type="PROSITE" id="PS50109">
    <property type="entry name" value="HIS_KIN"/>
    <property type="match status" value="1"/>
</dbReference>
<keyword evidence="13" id="KW-1185">Reference proteome</keyword>
<gene>
    <name evidence="12" type="ORF">DPM12_13625</name>
</gene>
<feature type="compositionally biased region" description="Basic and acidic residues" evidence="9">
    <location>
        <begin position="493"/>
        <end position="502"/>
    </location>
</feature>
<dbReference type="SMART" id="SM00387">
    <property type="entry name" value="HATPase_c"/>
    <property type="match status" value="1"/>
</dbReference>
<evidence type="ECO:0000256" key="9">
    <source>
        <dbReference type="SAM" id="MobiDB-lite"/>
    </source>
</evidence>
<feature type="transmembrane region" description="Helical" evidence="10">
    <location>
        <begin position="131"/>
        <end position="149"/>
    </location>
</feature>
<comment type="catalytic activity">
    <reaction evidence="1">
        <text>ATP + protein L-histidine = ADP + protein N-phospho-L-histidine.</text>
        <dbReference type="EC" id="2.7.13.3"/>
    </reaction>
</comment>
<feature type="region of interest" description="Disordered" evidence="9">
    <location>
        <begin position="472"/>
        <end position="502"/>
    </location>
</feature>
<dbReference type="GO" id="GO:0016020">
    <property type="term" value="C:membrane"/>
    <property type="evidence" value="ECO:0007669"/>
    <property type="project" value="InterPro"/>
</dbReference>
<evidence type="ECO:0000256" key="8">
    <source>
        <dbReference type="ARBA" id="ARBA00023012"/>
    </source>
</evidence>
<dbReference type="Pfam" id="PF23539">
    <property type="entry name" value="DUF7134"/>
    <property type="match status" value="1"/>
</dbReference>
<dbReference type="GO" id="GO:0046983">
    <property type="term" value="F:protein dimerization activity"/>
    <property type="evidence" value="ECO:0007669"/>
    <property type="project" value="InterPro"/>
</dbReference>
<dbReference type="EMBL" id="QMIG01000014">
    <property type="protein sequence ID" value="RAW13107.1"/>
    <property type="molecule type" value="Genomic_DNA"/>
</dbReference>